<dbReference type="RefSeq" id="WP_011414627.1">
    <property type="nucleotide sequence ID" value="NC_007722.1"/>
</dbReference>
<evidence type="ECO:0000313" key="3">
    <source>
        <dbReference type="EMBL" id="ABC63797.1"/>
    </source>
</evidence>
<dbReference type="InterPro" id="IPR029058">
    <property type="entry name" value="AB_hydrolase_fold"/>
</dbReference>
<dbReference type="eggNOG" id="COG0596">
    <property type="taxonomic scope" value="Bacteria"/>
</dbReference>
<dbReference type="AlphaFoldDB" id="Q2N944"/>
<dbReference type="Proteomes" id="UP000008808">
    <property type="component" value="Chromosome"/>
</dbReference>
<dbReference type="HOGENOM" id="CLU_1076433_0_0_5"/>
<protein>
    <submittedName>
        <fullName evidence="3">Uncharacterized protein</fullName>
    </submittedName>
</protein>
<reference evidence="4" key="1">
    <citation type="journal article" date="2009" name="J. Bacteriol.">
        <title>Complete genome sequence of Erythrobacter litoralis HTCC2594.</title>
        <authorList>
            <person name="Oh H.M."/>
            <person name="Giovannoni S.J."/>
            <person name="Ferriera S."/>
            <person name="Johnson J."/>
            <person name="Cho J.C."/>
        </authorList>
    </citation>
    <scope>NUCLEOTIDE SEQUENCE [LARGE SCALE GENOMIC DNA]</scope>
    <source>
        <strain evidence="4">HTCC2594</strain>
    </source>
</reference>
<sequence>MTLSRVAPKLLAAFALLTLSGCVTYPDITQARSPCRMEPGGWCGFVRDLATDSYGYAMLASNAYQDEDTYTELGPRFAEVGIIPPEEGENRDGLAYSLFDEFELVERGGTFARGARKARVLAFRGTEYSSPTDIIRGSIRADQIAVARRVYAAESARLAADYPGLQLIVAGHSLGGALATQISIENPDIPAYTFNVSPFYRGDSTVNDGKRVAINERGEFLRFLRRYRSPPAADMLVVNCAPDRNAGKKHGIRPLADCLTWIAAYESRAALALVEPNGIAKPPVECGEAGKPHPGPGTTSDVPCIHRPRAPEQDAD</sequence>
<dbReference type="EMBL" id="CP000157">
    <property type="protein sequence ID" value="ABC63797.1"/>
    <property type="molecule type" value="Genomic_DNA"/>
</dbReference>
<proteinExistence type="predicted"/>
<dbReference type="STRING" id="314225.ELI_08525"/>
<dbReference type="OrthoDB" id="7420899at2"/>
<keyword evidence="2" id="KW-0732">Signal</keyword>
<evidence type="ECO:0000256" key="2">
    <source>
        <dbReference type="SAM" id="SignalP"/>
    </source>
</evidence>
<gene>
    <name evidence="3" type="ordered locus">ELI_08525</name>
</gene>
<dbReference type="PROSITE" id="PS51257">
    <property type="entry name" value="PROKAR_LIPOPROTEIN"/>
    <property type="match status" value="1"/>
</dbReference>
<name>Q2N944_ERYLH</name>
<evidence type="ECO:0000313" key="4">
    <source>
        <dbReference type="Proteomes" id="UP000008808"/>
    </source>
</evidence>
<feature type="signal peptide" evidence="2">
    <location>
        <begin position="1"/>
        <end position="25"/>
    </location>
</feature>
<feature type="chain" id="PRO_5004212913" evidence="2">
    <location>
        <begin position="26"/>
        <end position="316"/>
    </location>
</feature>
<feature type="region of interest" description="Disordered" evidence="1">
    <location>
        <begin position="284"/>
        <end position="316"/>
    </location>
</feature>
<dbReference type="Gene3D" id="3.40.50.1820">
    <property type="entry name" value="alpha/beta hydrolase"/>
    <property type="match status" value="1"/>
</dbReference>
<accession>Q2N944</accession>
<dbReference type="KEGG" id="eli:ELI_08525"/>
<organism evidence="3 4">
    <name type="scientific">Erythrobacter litoralis (strain HTCC2594)</name>
    <dbReference type="NCBI Taxonomy" id="314225"/>
    <lineage>
        <taxon>Bacteria</taxon>
        <taxon>Pseudomonadati</taxon>
        <taxon>Pseudomonadota</taxon>
        <taxon>Alphaproteobacteria</taxon>
        <taxon>Sphingomonadales</taxon>
        <taxon>Erythrobacteraceae</taxon>
        <taxon>Erythrobacter/Porphyrobacter group</taxon>
        <taxon>Erythrobacter</taxon>
    </lineage>
</organism>
<keyword evidence="4" id="KW-1185">Reference proteome</keyword>
<evidence type="ECO:0000256" key="1">
    <source>
        <dbReference type="SAM" id="MobiDB-lite"/>
    </source>
</evidence>
<dbReference type="SUPFAM" id="SSF53474">
    <property type="entry name" value="alpha/beta-Hydrolases"/>
    <property type="match status" value="1"/>
</dbReference>